<proteinExistence type="predicted"/>
<dbReference type="EMBL" id="JABAHT010001044">
    <property type="protein sequence ID" value="KAF4650439.1"/>
    <property type="molecule type" value="Genomic_DNA"/>
</dbReference>
<name>A0A7J6KV04_PEROL</name>
<evidence type="ECO:0000313" key="2">
    <source>
        <dbReference type="EMBL" id="KAF4650439.1"/>
    </source>
</evidence>
<evidence type="ECO:0000313" key="4">
    <source>
        <dbReference type="Proteomes" id="UP000570595"/>
    </source>
</evidence>
<sequence>MLHSVEGMLRRSEPTGPATDGRQPAPRQYEPTDLLSMSHQGGDDHEQCHLGYDNGGELAFVANEMISRRYGYLLDLSFGAELMRRFKIFGNALANEKQPVAASEEARDKKAEASRTAPALKQLLMKYFAGLPPWEAQMQRALNHGVDKSELPLPLPSNSTLKNVARDPPGCEAFQTRELKRIDGKNGTVTWSTWIRLETTTPSEGFKISRLSTAMSNFIPGFEPKLDSGRLKKMEATAKRILPEATEEWTDAYLMSVCETQLDSYMNYIAREEDTRGDEQGLEYDIRSILTWLLPSKTNSKIYDYLKDVKQEPITNIRYGKMRLFHGRPLEAWVLY</sequence>
<gene>
    <name evidence="3" type="ORF">FOL46_000311</name>
    <name evidence="2" type="ORF">FOZ61_000318</name>
</gene>
<dbReference type="Proteomes" id="UP000572268">
    <property type="component" value="Unassembled WGS sequence"/>
</dbReference>
<dbReference type="OrthoDB" id="10278753at2759"/>
<dbReference type="EMBL" id="JABANN010001052">
    <property type="protein sequence ID" value="KAF4651461.1"/>
    <property type="molecule type" value="Genomic_DNA"/>
</dbReference>
<reference evidence="4 5" key="1">
    <citation type="submission" date="2020-04" db="EMBL/GenBank/DDBJ databases">
        <title>Perkinsus olseni comparative genomics.</title>
        <authorList>
            <person name="Bogema D.R."/>
        </authorList>
    </citation>
    <scope>NUCLEOTIDE SEQUENCE [LARGE SCALE GENOMIC DNA]</scope>
    <source>
        <strain evidence="2">ATCC PRA-179</strain>
        <strain evidence="3">ATCC PRA-31</strain>
    </source>
</reference>
<evidence type="ECO:0000313" key="5">
    <source>
        <dbReference type="Proteomes" id="UP000572268"/>
    </source>
</evidence>
<dbReference type="Proteomes" id="UP000570595">
    <property type="component" value="Unassembled WGS sequence"/>
</dbReference>
<comment type="caution">
    <text evidence="2">The sequence shown here is derived from an EMBL/GenBank/DDBJ whole genome shotgun (WGS) entry which is preliminary data.</text>
</comment>
<dbReference type="AlphaFoldDB" id="A0A7J6KV04"/>
<organism evidence="2 4">
    <name type="scientific">Perkinsus olseni</name>
    <name type="common">Perkinsus atlanticus</name>
    <dbReference type="NCBI Taxonomy" id="32597"/>
    <lineage>
        <taxon>Eukaryota</taxon>
        <taxon>Sar</taxon>
        <taxon>Alveolata</taxon>
        <taxon>Perkinsozoa</taxon>
        <taxon>Perkinsea</taxon>
        <taxon>Perkinsida</taxon>
        <taxon>Perkinsidae</taxon>
        <taxon>Perkinsus</taxon>
    </lineage>
</organism>
<accession>A0A7J6KV04</accession>
<protein>
    <submittedName>
        <fullName evidence="2">Uncharacterized protein</fullName>
    </submittedName>
</protein>
<feature type="region of interest" description="Disordered" evidence="1">
    <location>
        <begin position="1"/>
        <end position="45"/>
    </location>
</feature>
<evidence type="ECO:0000313" key="3">
    <source>
        <dbReference type="EMBL" id="KAF4651461.1"/>
    </source>
</evidence>
<evidence type="ECO:0000256" key="1">
    <source>
        <dbReference type="SAM" id="MobiDB-lite"/>
    </source>
</evidence>